<dbReference type="HOGENOM" id="CLU_058336_0_3_1"/>
<keyword evidence="2" id="KW-1185">Reference proteome</keyword>
<evidence type="ECO:0000313" key="1">
    <source>
        <dbReference type="EMBL" id="EFJ17865.1"/>
    </source>
</evidence>
<organism evidence="2">
    <name type="scientific">Selaginella moellendorffii</name>
    <name type="common">Spikemoss</name>
    <dbReference type="NCBI Taxonomy" id="88036"/>
    <lineage>
        <taxon>Eukaryota</taxon>
        <taxon>Viridiplantae</taxon>
        <taxon>Streptophyta</taxon>
        <taxon>Embryophyta</taxon>
        <taxon>Tracheophyta</taxon>
        <taxon>Lycopodiopsida</taxon>
        <taxon>Selaginellales</taxon>
        <taxon>Selaginellaceae</taxon>
        <taxon>Selaginella</taxon>
    </lineage>
</organism>
<feature type="non-terminal residue" evidence="1">
    <location>
        <position position="1"/>
    </location>
</feature>
<name>D8SCJ8_SELML</name>
<dbReference type="InParanoid" id="D8SCJ8"/>
<dbReference type="eggNOG" id="ENOG502QT54">
    <property type="taxonomic scope" value="Eukaryota"/>
</dbReference>
<dbReference type="Gramene" id="EFJ17865">
    <property type="protein sequence ID" value="EFJ17865"/>
    <property type="gene ID" value="SELMODRAFT_113730"/>
</dbReference>
<dbReference type="Proteomes" id="UP000001514">
    <property type="component" value="Unassembled WGS sequence"/>
</dbReference>
<dbReference type="EMBL" id="GL377612">
    <property type="protein sequence ID" value="EFJ17865.1"/>
    <property type="molecule type" value="Genomic_DNA"/>
</dbReference>
<protein>
    <submittedName>
        <fullName evidence="1">Uncharacterized protein</fullName>
    </submittedName>
</protein>
<dbReference type="AlphaFoldDB" id="D8SCJ8"/>
<accession>D8SCJ8</accession>
<dbReference type="Pfam" id="PF03641">
    <property type="entry name" value="Lysine_decarbox"/>
    <property type="match status" value="1"/>
</dbReference>
<gene>
    <name evidence="1" type="ORF">SELMODRAFT_113730</name>
</gene>
<dbReference type="OrthoDB" id="414463at2759"/>
<evidence type="ECO:0000313" key="2">
    <source>
        <dbReference type="Proteomes" id="UP000001514"/>
    </source>
</evidence>
<dbReference type="OMA" id="THETRIK"/>
<proteinExistence type="predicted"/>
<dbReference type="PANTHER" id="PTHR31208:SF11">
    <property type="entry name" value="CYTOKININ RIBOSIDE 5'-MONOPHOSPHATE PHOSPHORIBOHYDROLASE"/>
    <property type="match status" value="1"/>
</dbReference>
<sequence length="220" mass="24269">QVRREILSCYDLVHKLGRGAVYLGSARTKPDHPHFLQAMELGREVALLLDCTSWCGAGPGLMDAATKGALEAGKPVGGFRIHNEGGVWTNTLSHPYMVSGTYLTCRFFSARKHGLVDAGVRNAPSDRTAFLALPGGVGSLDEIFEVLTLIQLRRIGSSFPVPFLLINYDGFYDHLLEFLATCREWGTVAEGEVEALWRVCRNNSEALDYLAEFYGISDRK</sequence>
<dbReference type="Gene3D" id="3.40.50.450">
    <property type="match status" value="1"/>
</dbReference>
<dbReference type="InterPro" id="IPR031100">
    <property type="entry name" value="LOG_fam"/>
</dbReference>
<reference evidence="1 2" key="1">
    <citation type="journal article" date="2011" name="Science">
        <title>The Selaginella genome identifies genetic changes associated with the evolution of vascular plants.</title>
        <authorList>
            <person name="Banks J.A."/>
            <person name="Nishiyama T."/>
            <person name="Hasebe M."/>
            <person name="Bowman J.L."/>
            <person name="Gribskov M."/>
            <person name="dePamphilis C."/>
            <person name="Albert V.A."/>
            <person name="Aono N."/>
            <person name="Aoyama T."/>
            <person name="Ambrose B.A."/>
            <person name="Ashton N.W."/>
            <person name="Axtell M.J."/>
            <person name="Barker E."/>
            <person name="Barker M.S."/>
            <person name="Bennetzen J.L."/>
            <person name="Bonawitz N.D."/>
            <person name="Chapple C."/>
            <person name="Cheng C."/>
            <person name="Correa L.G."/>
            <person name="Dacre M."/>
            <person name="DeBarry J."/>
            <person name="Dreyer I."/>
            <person name="Elias M."/>
            <person name="Engstrom E.M."/>
            <person name="Estelle M."/>
            <person name="Feng L."/>
            <person name="Finet C."/>
            <person name="Floyd S.K."/>
            <person name="Frommer W.B."/>
            <person name="Fujita T."/>
            <person name="Gramzow L."/>
            <person name="Gutensohn M."/>
            <person name="Harholt J."/>
            <person name="Hattori M."/>
            <person name="Heyl A."/>
            <person name="Hirai T."/>
            <person name="Hiwatashi Y."/>
            <person name="Ishikawa M."/>
            <person name="Iwata M."/>
            <person name="Karol K.G."/>
            <person name="Koehler B."/>
            <person name="Kolukisaoglu U."/>
            <person name="Kubo M."/>
            <person name="Kurata T."/>
            <person name="Lalonde S."/>
            <person name="Li K."/>
            <person name="Li Y."/>
            <person name="Litt A."/>
            <person name="Lyons E."/>
            <person name="Manning G."/>
            <person name="Maruyama T."/>
            <person name="Michael T.P."/>
            <person name="Mikami K."/>
            <person name="Miyazaki S."/>
            <person name="Morinaga S."/>
            <person name="Murata T."/>
            <person name="Mueller-Roeber B."/>
            <person name="Nelson D.R."/>
            <person name="Obara M."/>
            <person name="Oguri Y."/>
            <person name="Olmstead R.G."/>
            <person name="Onodera N."/>
            <person name="Petersen B.L."/>
            <person name="Pils B."/>
            <person name="Prigge M."/>
            <person name="Rensing S.A."/>
            <person name="Riano-Pachon D.M."/>
            <person name="Roberts A.W."/>
            <person name="Sato Y."/>
            <person name="Scheller H.V."/>
            <person name="Schulz B."/>
            <person name="Schulz C."/>
            <person name="Shakirov E.V."/>
            <person name="Shibagaki N."/>
            <person name="Shinohara N."/>
            <person name="Shippen D.E."/>
            <person name="Soerensen I."/>
            <person name="Sotooka R."/>
            <person name="Sugimoto N."/>
            <person name="Sugita M."/>
            <person name="Sumikawa N."/>
            <person name="Tanurdzic M."/>
            <person name="Theissen G."/>
            <person name="Ulvskov P."/>
            <person name="Wakazuki S."/>
            <person name="Weng J.K."/>
            <person name="Willats W.W."/>
            <person name="Wipf D."/>
            <person name="Wolf P.G."/>
            <person name="Yang L."/>
            <person name="Zimmer A.D."/>
            <person name="Zhu Q."/>
            <person name="Mitros T."/>
            <person name="Hellsten U."/>
            <person name="Loque D."/>
            <person name="Otillar R."/>
            <person name="Salamov A."/>
            <person name="Schmutz J."/>
            <person name="Shapiro H."/>
            <person name="Lindquist E."/>
            <person name="Lucas S."/>
            <person name="Rokhsar D."/>
            <person name="Grigoriev I.V."/>
        </authorList>
    </citation>
    <scope>NUCLEOTIDE SEQUENCE [LARGE SCALE GENOMIC DNA]</scope>
</reference>
<dbReference type="STRING" id="88036.D8SCJ8"/>
<dbReference type="PANTHER" id="PTHR31208">
    <property type="entry name" value="EXPRESSED PROTEIN"/>
    <property type="match status" value="1"/>
</dbReference>
<dbReference type="KEGG" id="smo:SELMODRAFT_113730"/>
<dbReference type="SUPFAM" id="SSF102405">
    <property type="entry name" value="MCP/YpsA-like"/>
    <property type="match status" value="1"/>
</dbReference>